<protein>
    <submittedName>
        <fullName evidence="3">Uncharacterized protein</fullName>
    </submittedName>
</protein>
<feature type="region of interest" description="Disordered" evidence="2">
    <location>
        <begin position="293"/>
        <end position="313"/>
    </location>
</feature>
<feature type="compositionally biased region" description="Basic and acidic residues" evidence="2">
    <location>
        <begin position="304"/>
        <end position="313"/>
    </location>
</feature>
<keyword evidence="1" id="KW-0175">Coiled coil</keyword>
<gene>
    <name evidence="3" type="ORF">BDV29DRAFT_198744</name>
</gene>
<accession>A0A5N5XFC1</accession>
<dbReference type="Proteomes" id="UP000326565">
    <property type="component" value="Unassembled WGS sequence"/>
</dbReference>
<feature type="region of interest" description="Disordered" evidence="2">
    <location>
        <begin position="1"/>
        <end position="42"/>
    </location>
</feature>
<evidence type="ECO:0000313" key="3">
    <source>
        <dbReference type="EMBL" id="KAB8079406.1"/>
    </source>
</evidence>
<dbReference type="AlphaFoldDB" id="A0A5N5XFC1"/>
<organism evidence="3 4">
    <name type="scientific">Aspergillus leporis</name>
    <dbReference type="NCBI Taxonomy" id="41062"/>
    <lineage>
        <taxon>Eukaryota</taxon>
        <taxon>Fungi</taxon>
        <taxon>Dikarya</taxon>
        <taxon>Ascomycota</taxon>
        <taxon>Pezizomycotina</taxon>
        <taxon>Eurotiomycetes</taxon>
        <taxon>Eurotiomycetidae</taxon>
        <taxon>Eurotiales</taxon>
        <taxon>Aspergillaceae</taxon>
        <taxon>Aspergillus</taxon>
        <taxon>Aspergillus subgen. Circumdati</taxon>
    </lineage>
</organism>
<keyword evidence="4" id="KW-1185">Reference proteome</keyword>
<sequence length="313" mass="35578">MENSSYPARSDQLSPPNSLSEHTWKTDISSTTSPSDAHDTDEDVTLLPKRLAKIAHIVSENVHVSQEDTTTVHHCLDTLEALLDPRPSLTQEVIKCRPQSVYFETSHLATASTNPSPMEDCASPANEPSHPQLIALLNEVTALNTELNQRRKESYHIYNLLTRECQGLTRRISELEDEVHELETDIEEDSAEREALHGTVRGLETWVNGWHNEPDLAVVKKPGASRQYRAKRWTKRKPEERRESNTEALLEGITAWMRGWKDVEEGFRIRERNRQILIETNRDGTVLDVTKSRANISSETMPSAREKDASNIQ</sequence>
<proteinExistence type="predicted"/>
<feature type="coiled-coil region" evidence="1">
    <location>
        <begin position="133"/>
        <end position="192"/>
    </location>
</feature>
<dbReference type="Gene3D" id="1.10.287.1490">
    <property type="match status" value="1"/>
</dbReference>
<evidence type="ECO:0000256" key="1">
    <source>
        <dbReference type="SAM" id="Coils"/>
    </source>
</evidence>
<name>A0A5N5XFC1_9EURO</name>
<dbReference type="EMBL" id="ML732150">
    <property type="protein sequence ID" value="KAB8079406.1"/>
    <property type="molecule type" value="Genomic_DNA"/>
</dbReference>
<dbReference type="OrthoDB" id="4448936at2759"/>
<reference evidence="3 4" key="1">
    <citation type="submission" date="2019-04" db="EMBL/GenBank/DDBJ databases">
        <title>Friends and foes A comparative genomics study of 23 Aspergillus species from section Flavi.</title>
        <authorList>
            <consortium name="DOE Joint Genome Institute"/>
            <person name="Kjaerbolling I."/>
            <person name="Vesth T."/>
            <person name="Frisvad J.C."/>
            <person name="Nybo J.L."/>
            <person name="Theobald S."/>
            <person name="Kildgaard S."/>
            <person name="Isbrandt T."/>
            <person name="Kuo A."/>
            <person name="Sato A."/>
            <person name="Lyhne E.K."/>
            <person name="Kogle M.E."/>
            <person name="Wiebenga A."/>
            <person name="Kun R.S."/>
            <person name="Lubbers R.J."/>
            <person name="Makela M.R."/>
            <person name="Barry K."/>
            <person name="Chovatia M."/>
            <person name="Clum A."/>
            <person name="Daum C."/>
            <person name="Haridas S."/>
            <person name="He G."/>
            <person name="LaButti K."/>
            <person name="Lipzen A."/>
            <person name="Mondo S."/>
            <person name="Riley R."/>
            <person name="Salamov A."/>
            <person name="Simmons B.A."/>
            <person name="Magnuson J.K."/>
            <person name="Henrissat B."/>
            <person name="Mortensen U.H."/>
            <person name="Larsen T.O."/>
            <person name="Devries R.P."/>
            <person name="Grigoriev I.V."/>
            <person name="Machida M."/>
            <person name="Baker S.E."/>
            <person name="Andersen M.R."/>
        </authorList>
    </citation>
    <scope>NUCLEOTIDE SEQUENCE [LARGE SCALE GENOMIC DNA]</scope>
    <source>
        <strain evidence="3 4">CBS 151.66</strain>
    </source>
</reference>
<evidence type="ECO:0000313" key="4">
    <source>
        <dbReference type="Proteomes" id="UP000326565"/>
    </source>
</evidence>
<feature type="compositionally biased region" description="Polar residues" evidence="2">
    <location>
        <begin position="1"/>
        <end position="35"/>
    </location>
</feature>
<evidence type="ECO:0000256" key="2">
    <source>
        <dbReference type="SAM" id="MobiDB-lite"/>
    </source>
</evidence>